<gene>
    <name evidence="1" type="ORF">SAMN05443551_0706</name>
</gene>
<name>A0A1M5MYW3_9RHOB</name>
<accession>A0A1M5MYW3</accession>
<protein>
    <submittedName>
        <fullName evidence="1">Uncharacterized protein</fullName>
    </submittedName>
</protein>
<evidence type="ECO:0000313" key="2">
    <source>
        <dbReference type="Proteomes" id="UP000184221"/>
    </source>
</evidence>
<dbReference type="AlphaFoldDB" id="A0A1M5MYW3"/>
<organism evidence="1 2">
    <name type="scientific">Marivita hallyeonensis</name>
    <dbReference type="NCBI Taxonomy" id="996342"/>
    <lineage>
        <taxon>Bacteria</taxon>
        <taxon>Pseudomonadati</taxon>
        <taxon>Pseudomonadota</taxon>
        <taxon>Alphaproteobacteria</taxon>
        <taxon>Rhodobacterales</taxon>
        <taxon>Roseobacteraceae</taxon>
        <taxon>Marivita</taxon>
    </lineage>
</organism>
<keyword evidence="2" id="KW-1185">Reference proteome</keyword>
<dbReference type="EMBL" id="FQXC01000001">
    <property type="protein sequence ID" value="SHG82405.1"/>
    <property type="molecule type" value="Genomic_DNA"/>
</dbReference>
<dbReference type="Proteomes" id="UP000184221">
    <property type="component" value="Unassembled WGS sequence"/>
</dbReference>
<reference evidence="1 2" key="1">
    <citation type="submission" date="2016-11" db="EMBL/GenBank/DDBJ databases">
        <authorList>
            <person name="Jaros S."/>
            <person name="Januszkiewicz K."/>
            <person name="Wedrychowicz H."/>
        </authorList>
    </citation>
    <scope>NUCLEOTIDE SEQUENCE [LARGE SCALE GENOMIC DNA]</scope>
    <source>
        <strain evidence="1 2">DSM 29431</strain>
    </source>
</reference>
<sequence>MKPTWEHEPVGKHLWRLDPIQHGLSRVFRQFELNWSLGLALDHRNTLSETIILHKIRHGKFDQIAAAQFAMNCDVEESQVA</sequence>
<proteinExistence type="predicted"/>
<evidence type="ECO:0000313" key="1">
    <source>
        <dbReference type="EMBL" id="SHG82405.1"/>
    </source>
</evidence>